<evidence type="ECO:0000256" key="6">
    <source>
        <dbReference type="ARBA" id="ARBA00023242"/>
    </source>
</evidence>
<keyword evidence="3" id="KW-0507">mRNA processing</keyword>
<evidence type="ECO:0000313" key="8">
    <source>
        <dbReference type="EMBL" id="ONK75939.1"/>
    </source>
</evidence>
<dbReference type="EMBL" id="CM007383">
    <property type="protein sequence ID" value="ONK75939.1"/>
    <property type="molecule type" value="Genomic_DNA"/>
</dbReference>
<evidence type="ECO:0000256" key="3">
    <source>
        <dbReference type="ARBA" id="ARBA00022664"/>
    </source>
</evidence>
<dbReference type="PANTHER" id="PTHR13264:SF6">
    <property type="entry name" value="OS06G0711100 PROTEIN"/>
    <property type="match status" value="1"/>
</dbReference>
<dbReference type="Gramene" id="ONK75939">
    <property type="protein sequence ID" value="ONK75939"/>
    <property type="gene ID" value="A4U43_C03F22160"/>
</dbReference>
<dbReference type="GO" id="GO:0000974">
    <property type="term" value="C:Prp19 complex"/>
    <property type="evidence" value="ECO:0007669"/>
    <property type="project" value="TreeGrafter"/>
</dbReference>
<dbReference type="Proteomes" id="UP000243459">
    <property type="component" value="Chromosome 3"/>
</dbReference>
<keyword evidence="9" id="KW-1185">Reference proteome</keyword>
<keyword evidence="6" id="KW-0539">Nucleus</keyword>
<dbReference type="PANTHER" id="PTHR13264">
    <property type="entry name" value="GCIP-INTERACTING PROTEIN P29"/>
    <property type="match status" value="1"/>
</dbReference>
<evidence type="ECO:0000256" key="2">
    <source>
        <dbReference type="ARBA" id="ARBA00010028"/>
    </source>
</evidence>
<gene>
    <name evidence="8" type="ORF">A4U43_C03F22160</name>
</gene>
<accession>A0A5P1FGE0</accession>
<dbReference type="OMA" id="FHECADY"/>
<organism evidence="8 9">
    <name type="scientific">Asparagus officinalis</name>
    <name type="common">Garden asparagus</name>
    <dbReference type="NCBI Taxonomy" id="4686"/>
    <lineage>
        <taxon>Eukaryota</taxon>
        <taxon>Viridiplantae</taxon>
        <taxon>Streptophyta</taxon>
        <taxon>Embryophyta</taxon>
        <taxon>Tracheophyta</taxon>
        <taxon>Spermatophyta</taxon>
        <taxon>Magnoliopsida</taxon>
        <taxon>Liliopsida</taxon>
        <taxon>Asparagales</taxon>
        <taxon>Asparagaceae</taxon>
        <taxon>Asparagoideae</taxon>
        <taxon>Asparagus</taxon>
    </lineage>
</organism>
<evidence type="ECO:0000256" key="7">
    <source>
        <dbReference type="SAM" id="MobiDB-lite"/>
    </source>
</evidence>
<evidence type="ECO:0000256" key="4">
    <source>
        <dbReference type="ARBA" id="ARBA00022728"/>
    </source>
</evidence>
<keyword evidence="5" id="KW-0508">mRNA splicing</keyword>
<comment type="similarity">
    <text evidence="2">Belongs to the SYF2 family.</text>
</comment>
<sequence length="220" mass="23617">MEGERRVVSGCPNAGNPFHECADYCNGQRSKNPSKLRIDNGGGKTPVRSGEGLKNVDPDCVNASNPFHQCADYCTKKTSENGKSGRFAFPVLLKLSPRSSSGRSDGGKSVPNGKILGVDGRKVDPYCINASNPFHRCGDYCTNKTKDVERQIRTGKTAQNGELSKEVRKIGGGSKVDPTCANASNPFHQCTEHCSEGSSGAKRGTLDIMSEPPQILHQEC</sequence>
<keyword evidence="4" id="KW-0747">Spliceosome</keyword>
<evidence type="ECO:0000256" key="1">
    <source>
        <dbReference type="ARBA" id="ARBA00004123"/>
    </source>
</evidence>
<comment type="subcellular location">
    <subcellularLocation>
        <location evidence="1">Nucleus</location>
    </subcellularLocation>
</comment>
<dbReference type="GO" id="GO:0071014">
    <property type="term" value="C:post-mRNA release spliceosomal complex"/>
    <property type="evidence" value="ECO:0007669"/>
    <property type="project" value="TreeGrafter"/>
</dbReference>
<protein>
    <submittedName>
        <fullName evidence="8">Uncharacterized protein</fullName>
    </submittedName>
</protein>
<dbReference type="GO" id="GO:0006397">
    <property type="term" value="P:mRNA processing"/>
    <property type="evidence" value="ECO:0007669"/>
    <property type="project" value="UniProtKB-KW"/>
</dbReference>
<dbReference type="GO" id="GO:0071013">
    <property type="term" value="C:catalytic step 2 spliceosome"/>
    <property type="evidence" value="ECO:0007669"/>
    <property type="project" value="TreeGrafter"/>
</dbReference>
<dbReference type="InterPro" id="IPR013260">
    <property type="entry name" value="mRNA_splic_SYF2"/>
</dbReference>
<name>A0A5P1FGE0_ASPOF</name>
<dbReference type="AlphaFoldDB" id="A0A5P1FGE0"/>
<dbReference type="GO" id="GO:0008380">
    <property type="term" value="P:RNA splicing"/>
    <property type="evidence" value="ECO:0007669"/>
    <property type="project" value="UniProtKB-KW"/>
</dbReference>
<proteinExistence type="inferred from homology"/>
<evidence type="ECO:0000256" key="5">
    <source>
        <dbReference type="ARBA" id="ARBA00023187"/>
    </source>
</evidence>
<reference evidence="9" key="1">
    <citation type="journal article" date="2017" name="Nat. Commun.">
        <title>The asparagus genome sheds light on the origin and evolution of a young Y chromosome.</title>
        <authorList>
            <person name="Harkess A."/>
            <person name="Zhou J."/>
            <person name="Xu C."/>
            <person name="Bowers J.E."/>
            <person name="Van der Hulst R."/>
            <person name="Ayyampalayam S."/>
            <person name="Mercati F."/>
            <person name="Riccardi P."/>
            <person name="McKain M.R."/>
            <person name="Kakrana A."/>
            <person name="Tang H."/>
            <person name="Ray J."/>
            <person name="Groenendijk J."/>
            <person name="Arikit S."/>
            <person name="Mathioni S.M."/>
            <person name="Nakano M."/>
            <person name="Shan H."/>
            <person name="Telgmann-Rauber A."/>
            <person name="Kanno A."/>
            <person name="Yue Z."/>
            <person name="Chen H."/>
            <person name="Li W."/>
            <person name="Chen Y."/>
            <person name="Xu X."/>
            <person name="Zhang Y."/>
            <person name="Luo S."/>
            <person name="Chen H."/>
            <person name="Gao J."/>
            <person name="Mao Z."/>
            <person name="Pires J.C."/>
            <person name="Luo M."/>
            <person name="Kudrna D."/>
            <person name="Wing R.A."/>
            <person name="Meyers B.C."/>
            <person name="Yi K."/>
            <person name="Kong H."/>
            <person name="Lavrijsen P."/>
            <person name="Sunseri F."/>
            <person name="Falavigna A."/>
            <person name="Ye Y."/>
            <person name="Leebens-Mack J.H."/>
            <person name="Chen G."/>
        </authorList>
    </citation>
    <scope>NUCLEOTIDE SEQUENCE [LARGE SCALE GENOMIC DNA]</scope>
    <source>
        <strain evidence="9">cv. DH0086</strain>
    </source>
</reference>
<feature type="region of interest" description="Disordered" evidence="7">
    <location>
        <begin position="30"/>
        <end position="51"/>
    </location>
</feature>
<evidence type="ECO:0000313" key="9">
    <source>
        <dbReference type="Proteomes" id="UP000243459"/>
    </source>
</evidence>